<protein>
    <recommendedName>
        <fullName evidence="3">Alpha/beta hydrolase fold-3 domain-containing protein</fullName>
    </recommendedName>
</protein>
<dbReference type="eggNOG" id="ENOG502RYPI">
    <property type="taxonomic scope" value="Eukaryota"/>
</dbReference>
<dbReference type="Proteomes" id="UP000019484">
    <property type="component" value="Unassembled WGS sequence"/>
</dbReference>
<dbReference type="STRING" id="1182541.W9Z1R6"/>
<feature type="compositionally biased region" description="Basic and acidic residues" evidence="2">
    <location>
        <begin position="67"/>
        <end position="77"/>
    </location>
</feature>
<gene>
    <name evidence="4" type="ORF">A1O1_05379</name>
</gene>
<dbReference type="OrthoDB" id="2152029at2759"/>
<dbReference type="GeneID" id="19160254"/>
<evidence type="ECO:0000256" key="1">
    <source>
        <dbReference type="ARBA" id="ARBA00022801"/>
    </source>
</evidence>
<sequence>MVKVKVKVNPDDPRKPSRKETASPRLGDSDEGVSRPEPAGDDISSQVNDYSQHRQRRGSDPVTEPDSESKSDHRDAQDVDIEITLVSHPLAPASPASETLPALRRWLSQILDDAAAQGDAVTLMGDSSGGNLAPSLGFWAVENYHATTSTDNNPDRVRTHQAEQTDQDVNFPLASLICISPPVDMRNINPCISESNKHDPVLTMELTSRVARDWTADTTPSSPSTKASSVSAAPRMFVPFSAEDPSTSPLLIPVSAFHMLKQRGVASHGVIGTHDVLAPDALEFMRRCESLEVVGRWLVWEGHMHCFPLACGWRRLGLRQGREGRGFVVSLLKDDAAGC</sequence>
<accession>W9Z1R6</accession>
<evidence type="ECO:0000313" key="5">
    <source>
        <dbReference type="Proteomes" id="UP000019484"/>
    </source>
</evidence>
<dbReference type="EMBL" id="AMWN01000004">
    <property type="protein sequence ID" value="EXJ88449.1"/>
    <property type="molecule type" value="Genomic_DNA"/>
</dbReference>
<dbReference type="PANTHER" id="PTHR48081">
    <property type="entry name" value="AB HYDROLASE SUPERFAMILY PROTEIN C4A8.06C"/>
    <property type="match status" value="1"/>
</dbReference>
<dbReference type="Gene3D" id="3.40.50.1820">
    <property type="entry name" value="alpha/beta hydrolase"/>
    <property type="match status" value="1"/>
</dbReference>
<dbReference type="InterPro" id="IPR029058">
    <property type="entry name" value="AB_hydrolase_fold"/>
</dbReference>
<reference evidence="4 5" key="1">
    <citation type="submission" date="2013-03" db="EMBL/GenBank/DDBJ databases">
        <title>The Genome Sequence of Capronia coronata CBS 617.96.</title>
        <authorList>
            <consortium name="The Broad Institute Genomics Platform"/>
            <person name="Cuomo C."/>
            <person name="de Hoog S."/>
            <person name="Gorbushina A."/>
            <person name="Walker B."/>
            <person name="Young S.K."/>
            <person name="Zeng Q."/>
            <person name="Gargeya S."/>
            <person name="Fitzgerald M."/>
            <person name="Haas B."/>
            <person name="Abouelleil A."/>
            <person name="Allen A.W."/>
            <person name="Alvarado L."/>
            <person name="Arachchi H.M."/>
            <person name="Berlin A.M."/>
            <person name="Chapman S.B."/>
            <person name="Gainer-Dewar J."/>
            <person name="Goldberg J."/>
            <person name="Griggs A."/>
            <person name="Gujja S."/>
            <person name="Hansen M."/>
            <person name="Howarth C."/>
            <person name="Imamovic A."/>
            <person name="Ireland A."/>
            <person name="Larimer J."/>
            <person name="McCowan C."/>
            <person name="Murphy C."/>
            <person name="Pearson M."/>
            <person name="Poon T.W."/>
            <person name="Priest M."/>
            <person name="Roberts A."/>
            <person name="Saif S."/>
            <person name="Shea T."/>
            <person name="Sisk P."/>
            <person name="Sykes S."/>
            <person name="Wortman J."/>
            <person name="Nusbaum C."/>
            <person name="Birren B."/>
        </authorList>
    </citation>
    <scope>NUCLEOTIDE SEQUENCE [LARGE SCALE GENOMIC DNA]</scope>
    <source>
        <strain evidence="4 5">CBS 617.96</strain>
    </source>
</reference>
<feature type="domain" description="Alpha/beta hydrolase fold-3" evidence="3">
    <location>
        <begin position="75"/>
        <end position="246"/>
    </location>
</feature>
<organism evidence="4 5">
    <name type="scientific">Capronia coronata CBS 617.96</name>
    <dbReference type="NCBI Taxonomy" id="1182541"/>
    <lineage>
        <taxon>Eukaryota</taxon>
        <taxon>Fungi</taxon>
        <taxon>Dikarya</taxon>
        <taxon>Ascomycota</taxon>
        <taxon>Pezizomycotina</taxon>
        <taxon>Eurotiomycetes</taxon>
        <taxon>Chaetothyriomycetidae</taxon>
        <taxon>Chaetothyriales</taxon>
        <taxon>Herpotrichiellaceae</taxon>
        <taxon>Capronia</taxon>
    </lineage>
</organism>
<dbReference type="Pfam" id="PF07859">
    <property type="entry name" value="Abhydrolase_3"/>
    <property type="match status" value="1"/>
</dbReference>
<evidence type="ECO:0000259" key="3">
    <source>
        <dbReference type="Pfam" id="PF07859"/>
    </source>
</evidence>
<evidence type="ECO:0000256" key="2">
    <source>
        <dbReference type="SAM" id="MobiDB-lite"/>
    </source>
</evidence>
<dbReference type="PANTHER" id="PTHR48081:SF8">
    <property type="entry name" value="ALPHA_BETA HYDROLASE FOLD-3 DOMAIN-CONTAINING PROTEIN-RELATED"/>
    <property type="match status" value="1"/>
</dbReference>
<dbReference type="RefSeq" id="XP_007724455.1">
    <property type="nucleotide sequence ID" value="XM_007726265.1"/>
</dbReference>
<keyword evidence="5" id="KW-1185">Reference proteome</keyword>
<dbReference type="HOGENOM" id="CLU_818886_0_0_1"/>
<feature type="region of interest" description="Disordered" evidence="2">
    <location>
        <begin position="1"/>
        <end position="78"/>
    </location>
</feature>
<feature type="compositionally biased region" description="Basic and acidic residues" evidence="2">
    <location>
        <begin position="8"/>
        <end position="22"/>
    </location>
</feature>
<dbReference type="GO" id="GO:0016787">
    <property type="term" value="F:hydrolase activity"/>
    <property type="evidence" value="ECO:0007669"/>
    <property type="project" value="UniProtKB-KW"/>
</dbReference>
<comment type="caution">
    <text evidence="4">The sequence shown here is derived from an EMBL/GenBank/DDBJ whole genome shotgun (WGS) entry which is preliminary data.</text>
</comment>
<name>W9Z1R6_9EURO</name>
<dbReference type="SUPFAM" id="SSF53474">
    <property type="entry name" value="alpha/beta-Hydrolases"/>
    <property type="match status" value="1"/>
</dbReference>
<dbReference type="InterPro" id="IPR050300">
    <property type="entry name" value="GDXG_lipolytic_enzyme"/>
</dbReference>
<dbReference type="AlphaFoldDB" id="W9Z1R6"/>
<keyword evidence="1" id="KW-0378">Hydrolase</keyword>
<proteinExistence type="predicted"/>
<evidence type="ECO:0000313" key="4">
    <source>
        <dbReference type="EMBL" id="EXJ88449.1"/>
    </source>
</evidence>
<dbReference type="InterPro" id="IPR013094">
    <property type="entry name" value="AB_hydrolase_3"/>
</dbReference>